<dbReference type="Proteomes" id="UP000028828">
    <property type="component" value="Unassembled WGS sequence"/>
</dbReference>
<evidence type="ECO:0000313" key="3">
    <source>
        <dbReference type="EMBL" id="KFG49556.1"/>
    </source>
</evidence>
<name>A0A086KYT8_TOXGO</name>
<dbReference type="SUPFAM" id="SSF74877">
    <property type="entry name" value="Major surface antigen p30, SAG1"/>
    <property type="match status" value="2"/>
</dbReference>
<dbReference type="VEuPathDB" id="ToxoDB:TGP89_315410"/>
<feature type="chain" id="PRO_5001809649" evidence="1">
    <location>
        <begin position="30"/>
        <end position="322"/>
    </location>
</feature>
<gene>
    <name evidence="3" type="ORF">TGP89_315410</name>
</gene>
<sequence>MDSTRRRMAGALFFVVAALMSPAVPRAETATPGPSTNTCTTTSGSISVSVDQTTKTVSFICGTNVSDVLPSAQDTVTQYYEDKNITKLKNLVELFGMESKGTIKSSTATNASGKEVSLTLTKLPEKTTDIYFGCAAPKPREELQEGVGRETGNLNDADTAKEKCIVTVTVPADPNVNTCTLKKQNMDLKITNTNKSVSFQCDTGISTLTPKNSSNMIFDELCDKQVKLQEVLPTATLVNADSRYTFSVGKLPETSQTFCYKCTASEVGKKNESQGSAEACTVKVKVAAANLDSAASTSATAGSMSTLVFGFVSSVAFSMIGF</sequence>
<dbReference type="InterPro" id="IPR036755">
    <property type="entry name" value="SRS_dom_sf"/>
</dbReference>
<dbReference type="Pfam" id="PF04092">
    <property type="entry name" value="SAG"/>
    <property type="match status" value="2"/>
</dbReference>
<feature type="domain" description="SRS" evidence="2">
    <location>
        <begin position="175"/>
        <end position="286"/>
    </location>
</feature>
<accession>A0A086KYT8</accession>
<feature type="domain" description="SRS" evidence="2">
    <location>
        <begin position="37"/>
        <end position="170"/>
    </location>
</feature>
<reference evidence="3 4" key="1">
    <citation type="submission" date="2014-03" db="EMBL/GenBank/DDBJ databases">
        <authorList>
            <person name="Sibley D."/>
            <person name="Venepally P."/>
            <person name="Karamycheva S."/>
            <person name="Hadjithomas M."/>
            <person name="Khan A."/>
            <person name="Brunk B."/>
            <person name="Roos D."/>
            <person name="Caler E."/>
            <person name="Lorenzi H."/>
        </authorList>
    </citation>
    <scope>NUCLEOTIDE SEQUENCE [LARGE SCALE GENOMIC DNA]</scope>
    <source>
        <strain evidence="4">p89</strain>
    </source>
</reference>
<feature type="signal peptide" evidence="1">
    <location>
        <begin position="1"/>
        <end position="29"/>
    </location>
</feature>
<protein>
    <submittedName>
        <fullName evidence="3">SAG-related sequence SRS53F</fullName>
    </submittedName>
</protein>
<dbReference type="GO" id="GO:0016020">
    <property type="term" value="C:membrane"/>
    <property type="evidence" value="ECO:0007669"/>
    <property type="project" value="InterPro"/>
</dbReference>
<keyword evidence="1" id="KW-0732">Signal</keyword>
<dbReference type="InterPro" id="IPR007226">
    <property type="entry name" value="SRS_dom"/>
</dbReference>
<dbReference type="AlphaFoldDB" id="A0A086KYT8"/>
<dbReference type="OrthoDB" id="333652at2759"/>
<dbReference type="EMBL" id="AEYI02000428">
    <property type="protein sequence ID" value="KFG49556.1"/>
    <property type="molecule type" value="Genomic_DNA"/>
</dbReference>
<proteinExistence type="predicted"/>
<comment type="caution">
    <text evidence="3">The sequence shown here is derived from an EMBL/GenBank/DDBJ whole genome shotgun (WGS) entry which is preliminary data.</text>
</comment>
<evidence type="ECO:0000313" key="4">
    <source>
        <dbReference type="Proteomes" id="UP000028828"/>
    </source>
</evidence>
<evidence type="ECO:0000256" key="1">
    <source>
        <dbReference type="SAM" id="SignalP"/>
    </source>
</evidence>
<evidence type="ECO:0000259" key="2">
    <source>
        <dbReference type="Pfam" id="PF04092"/>
    </source>
</evidence>
<dbReference type="Gene3D" id="2.60.40.1320">
    <property type="entry name" value="SRS domain"/>
    <property type="match status" value="2"/>
</dbReference>
<organism evidence="3 4">
    <name type="scientific">Toxoplasma gondii p89</name>
    <dbReference type="NCBI Taxonomy" id="943119"/>
    <lineage>
        <taxon>Eukaryota</taxon>
        <taxon>Sar</taxon>
        <taxon>Alveolata</taxon>
        <taxon>Apicomplexa</taxon>
        <taxon>Conoidasida</taxon>
        <taxon>Coccidia</taxon>
        <taxon>Eucoccidiorida</taxon>
        <taxon>Eimeriorina</taxon>
        <taxon>Sarcocystidae</taxon>
        <taxon>Toxoplasma</taxon>
    </lineage>
</organism>